<evidence type="ECO:0000256" key="3">
    <source>
        <dbReference type="ARBA" id="ARBA00022771"/>
    </source>
</evidence>
<dbReference type="SUPFAM" id="SSF46565">
    <property type="entry name" value="Chaperone J-domain"/>
    <property type="match status" value="1"/>
</dbReference>
<dbReference type="OrthoDB" id="550424at2759"/>
<dbReference type="PANTHER" id="PTHR43888">
    <property type="entry name" value="DNAJ-LIKE-2, ISOFORM A-RELATED"/>
    <property type="match status" value="1"/>
</dbReference>
<dbReference type="GO" id="GO:0006457">
    <property type="term" value="P:protein folding"/>
    <property type="evidence" value="ECO:0007669"/>
    <property type="project" value="InterPro"/>
</dbReference>
<proteinExistence type="predicted"/>
<dbReference type="SUPFAM" id="SSF57938">
    <property type="entry name" value="DnaJ/Hsp40 cysteine-rich domain"/>
    <property type="match status" value="1"/>
</dbReference>
<reference evidence="9 10" key="1">
    <citation type="journal article" date="2019" name="Commun. Biol.">
        <title>The bagworm genome reveals a unique fibroin gene that provides high tensile strength.</title>
        <authorList>
            <person name="Kono N."/>
            <person name="Nakamura H."/>
            <person name="Ohtoshi R."/>
            <person name="Tomita M."/>
            <person name="Numata K."/>
            <person name="Arakawa K."/>
        </authorList>
    </citation>
    <scope>NUCLEOTIDE SEQUENCE [LARGE SCALE GENOMIC DNA]</scope>
</reference>
<dbReference type="CDD" id="cd06257">
    <property type="entry name" value="DnaJ"/>
    <property type="match status" value="1"/>
</dbReference>
<organism evidence="9 10">
    <name type="scientific">Eumeta variegata</name>
    <name type="common">Bagworm moth</name>
    <name type="synonym">Eumeta japonica</name>
    <dbReference type="NCBI Taxonomy" id="151549"/>
    <lineage>
        <taxon>Eukaryota</taxon>
        <taxon>Metazoa</taxon>
        <taxon>Ecdysozoa</taxon>
        <taxon>Arthropoda</taxon>
        <taxon>Hexapoda</taxon>
        <taxon>Insecta</taxon>
        <taxon>Pterygota</taxon>
        <taxon>Neoptera</taxon>
        <taxon>Endopterygota</taxon>
        <taxon>Lepidoptera</taxon>
        <taxon>Glossata</taxon>
        <taxon>Ditrysia</taxon>
        <taxon>Tineoidea</taxon>
        <taxon>Psychidae</taxon>
        <taxon>Oiketicinae</taxon>
        <taxon>Eumeta</taxon>
    </lineage>
</organism>
<keyword evidence="2" id="KW-0677">Repeat</keyword>
<evidence type="ECO:0000259" key="7">
    <source>
        <dbReference type="PROSITE" id="PS50076"/>
    </source>
</evidence>
<feature type="region of interest" description="Disordered" evidence="6">
    <location>
        <begin position="292"/>
        <end position="323"/>
    </location>
</feature>
<dbReference type="PROSITE" id="PS51188">
    <property type="entry name" value="ZF_CR"/>
    <property type="match status" value="1"/>
</dbReference>
<feature type="domain" description="J" evidence="7">
    <location>
        <begin position="6"/>
        <end position="68"/>
    </location>
</feature>
<name>A0A4C1TGE9_EUMVA</name>
<dbReference type="Gene3D" id="2.10.230.10">
    <property type="entry name" value="Heat shock protein DnaJ, cysteine-rich domain"/>
    <property type="match status" value="1"/>
</dbReference>
<dbReference type="CDD" id="cd10719">
    <property type="entry name" value="DnaJ_zf"/>
    <property type="match status" value="1"/>
</dbReference>
<dbReference type="InterPro" id="IPR001623">
    <property type="entry name" value="DnaJ_domain"/>
</dbReference>
<dbReference type="STRING" id="151549.A0A4C1TGE9"/>
<dbReference type="GO" id="GO:0030544">
    <property type="term" value="F:Hsp70 protein binding"/>
    <property type="evidence" value="ECO:0007669"/>
    <property type="project" value="InterPro"/>
</dbReference>
<dbReference type="InterPro" id="IPR001305">
    <property type="entry name" value="HSP_DnaJ_Cys-rich_dom"/>
</dbReference>
<dbReference type="SUPFAM" id="SSF49493">
    <property type="entry name" value="HSP40/DnaJ peptide-binding domain"/>
    <property type="match status" value="1"/>
</dbReference>
<dbReference type="Gene3D" id="1.10.287.110">
    <property type="entry name" value="DnaJ domain"/>
    <property type="match status" value="1"/>
</dbReference>
<keyword evidence="10" id="KW-1185">Reference proteome</keyword>
<dbReference type="GO" id="GO:0008270">
    <property type="term" value="F:zinc ion binding"/>
    <property type="evidence" value="ECO:0007669"/>
    <property type="project" value="UniProtKB-KW"/>
</dbReference>
<dbReference type="PRINTS" id="PR00625">
    <property type="entry name" value="JDOMAIN"/>
</dbReference>
<dbReference type="AlphaFoldDB" id="A0A4C1TGE9"/>
<evidence type="ECO:0000256" key="4">
    <source>
        <dbReference type="ARBA" id="ARBA00022833"/>
    </source>
</evidence>
<dbReference type="SMART" id="SM00271">
    <property type="entry name" value="DnaJ"/>
    <property type="match status" value="1"/>
</dbReference>
<dbReference type="GO" id="GO:0051082">
    <property type="term" value="F:unfolded protein binding"/>
    <property type="evidence" value="ECO:0007669"/>
    <property type="project" value="InterPro"/>
</dbReference>
<evidence type="ECO:0000256" key="6">
    <source>
        <dbReference type="SAM" id="MobiDB-lite"/>
    </source>
</evidence>
<dbReference type="Pfam" id="PF00226">
    <property type="entry name" value="DnaJ"/>
    <property type="match status" value="1"/>
</dbReference>
<dbReference type="EMBL" id="BGZK01005247">
    <property type="protein sequence ID" value="GBP13214.1"/>
    <property type="molecule type" value="Genomic_DNA"/>
</dbReference>
<evidence type="ECO:0000256" key="2">
    <source>
        <dbReference type="ARBA" id="ARBA00022737"/>
    </source>
</evidence>
<dbReference type="InterPro" id="IPR044713">
    <property type="entry name" value="DNJA1/2-like"/>
</dbReference>
<feature type="domain" description="CR-type" evidence="8">
    <location>
        <begin position="124"/>
        <end position="208"/>
    </location>
</feature>
<dbReference type="Proteomes" id="UP000299102">
    <property type="component" value="Unassembled WGS sequence"/>
</dbReference>
<dbReference type="FunFam" id="2.10.230.10:FF:000001">
    <property type="entry name" value="DnaJ subfamily A member 2"/>
    <property type="match status" value="1"/>
</dbReference>
<dbReference type="PROSITE" id="PS00636">
    <property type="entry name" value="DNAJ_1"/>
    <property type="match status" value="1"/>
</dbReference>
<evidence type="ECO:0000313" key="9">
    <source>
        <dbReference type="EMBL" id="GBP13214.1"/>
    </source>
</evidence>
<dbReference type="Gene3D" id="2.60.260.20">
    <property type="entry name" value="Urease metallochaperone UreE, N-terminal domain"/>
    <property type="match status" value="1"/>
</dbReference>
<gene>
    <name evidence="9" type="primary">DNAJA4</name>
    <name evidence="9" type="ORF">EVAR_101629_1</name>
</gene>
<keyword evidence="1 5" id="KW-0479">Metal-binding</keyword>
<feature type="zinc finger region" description="CR-type" evidence="5">
    <location>
        <begin position="124"/>
        <end position="208"/>
    </location>
</feature>
<dbReference type="InterPro" id="IPR018253">
    <property type="entry name" value="DnaJ_domain_CS"/>
</dbReference>
<dbReference type="InterPro" id="IPR036410">
    <property type="entry name" value="HSP_DnaJ_Cys-rich_dom_sf"/>
</dbReference>
<dbReference type="FunFam" id="1.10.287.110:FF:000014">
    <property type="entry name" value="dnaJ homolog subfamily A member 1"/>
    <property type="match status" value="1"/>
</dbReference>
<dbReference type="InterPro" id="IPR008971">
    <property type="entry name" value="HSP40/DnaJ_pept-bd"/>
</dbReference>
<dbReference type="InterPro" id="IPR036869">
    <property type="entry name" value="J_dom_sf"/>
</dbReference>
<evidence type="ECO:0000313" key="10">
    <source>
        <dbReference type="Proteomes" id="UP000299102"/>
    </source>
</evidence>
<evidence type="ECO:0000256" key="1">
    <source>
        <dbReference type="ARBA" id="ARBA00022723"/>
    </source>
</evidence>
<keyword evidence="3 5" id="KW-0863">Zinc-finger</keyword>
<protein>
    <submittedName>
        <fullName evidence="9">DnaJ homolog subfamily A member 4</fullName>
    </submittedName>
</protein>
<comment type="caution">
    <text evidence="9">The sequence shown here is derived from an EMBL/GenBank/DDBJ whole genome shotgun (WGS) entry which is preliminary data.</text>
</comment>
<evidence type="ECO:0000256" key="5">
    <source>
        <dbReference type="PROSITE-ProRule" id="PRU00546"/>
    </source>
</evidence>
<feature type="compositionally biased region" description="Basic and acidic residues" evidence="6">
    <location>
        <begin position="292"/>
        <end position="305"/>
    </location>
</feature>
<dbReference type="Pfam" id="PF00684">
    <property type="entry name" value="DnaJ_CXXCXGXG"/>
    <property type="match status" value="1"/>
</dbReference>
<dbReference type="PROSITE" id="PS50076">
    <property type="entry name" value="DNAJ_2"/>
    <property type="match status" value="1"/>
</dbReference>
<accession>A0A4C1TGE9</accession>
<evidence type="ECO:0000259" key="8">
    <source>
        <dbReference type="PROSITE" id="PS51188"/>
    </source>
</evidence>
<sequence>MVKETAYYDILGVKPNATPDELKKAYRKLALKYHPDKNPNEGEKFKAISQAYEVLSDADKRSIYDEGGEAAIKKGGADGGEFRNPMDFFERFFGGGFSSNRRRERRGKDVVHQLSVQLEELYNGATRKLALQKNVICDKCEGRGGKKGAIEKCMQCRGTGLETRMHQIGAGLIQHVEQVCRKCAGVGEITDQKDRCKQCAGRKLCENVKVLEVHIESAGEVIKHEMTKCIMDEGMPLYKNPLERVVLLYSSVIFPDTIPVSVIPQIEQCLPPRPEITIPLDAEHVNLDEFDPKQRRDQQQHRMAYDEDERFDGVPRVQQCSTN</sequence>
<keyword evidence="4 5" id="KW-0862">Zinc</keyword>